<protein>
    <submittedName>
        <fullName evidence="1">Tail fiber protein</fullName>
    </submittedName>
</protein>
<sequence>MPWYKSGTVSVTQNSNAVIGTNTAFIANSRVGDGFRGPDGGWYEVTNIASNTAMSIAPNYQGTTNNAGGYALAPMQGYVKDSADALRAFVNQFGNTLALLGNSGTQAGVRAALAAAASGNNSDILSLSGLTTALTIEQGGTGKKTASEAILALGGVRLGAGNSSVGTSLFSGAPPGIASISSTNNDSNTALRIANAANNNASAVMTFIRDTVFGVHLGLDTDNRFKIGGYSMGAVARTIYHEGNIVGTVSQTGGIPTGAIVEEGSNNNGSYVKFASGLMICRGVSANALAVNTAGGSLFHSGNNVAFTFPFSFAGAFPSVTLNVVTAGSYYCWAAVEGQTTVNSVTARVVSPVSGTSGYVCYTAIGRWFA</sequence>
<evidence type="ECO:0000313" key="2">
    <source>
        <dbReference type="Proteomes" id="UP000203458"/>
    </source>
</evidence>
<name>A0A059VJZ6_9CAUD</name>
<dbReference type="Proteomes" id="UP000203458">
    <property type="component" value="Segment"/>
</dbReference>
<reference evidence="1 2" key="1">
    <citation type="journal article" date="2014" name="J. Basic Microbiol.">
        <title>Isolation and partial characterization of bacteriophages infecting Pseudomonas syringae pv. actinidiae, causal agent of kiwifruit bacterial canker.</title>
        <authorList>
            <person name="Di Lallo G."/>
            <person name="Evangelisti M."/>
            <person name="Mancuso F."/>
            <person name="Ferrante P."/>
            <person name="Marcelletti S."/>
            <person name="Tinari A."/>
            <person name="Superti F."/>
            <person name="Migliore L."/>
            <person name="D'Addabbo P."/>
            <person name="Frezza D."/>
            <person name="Scortichini M."/>
            <person name="Thaller M.C."/>
        </authorList>
    </citation>
    <scope>NUCLEOTIDE SEQUENCE [LARGE SCALE GENOMIC DNA]</scope>
</reference>
<keyword evidence="2" id="KW-1185">Reference proteome</keyword>
<evidence type="ECO:0000313" key="1">
    <source>
        <dbReference type="EMBL" id="AHZ95035.1"/>
    </source>
</evidence>
<dbReference type="KEGG" id="vg:19685449"/>
<proteinExistence type="predicted"/>
<dbReference type="RefSeq" id="YP_009043561.1">
    <property type="nucleotide sequence ID" value="NC_024365.1"/>
</dbReference>
<organism evidence="1 2">
    <name type="scientific">Pseudomonas phage phiPSA1</name>
    <dbReference type="NCBI Taxonomy" id="1500757"/>
    <lineage>
        <taxon>Viruses</taxon>
        <taxon>Duplodnaviria</taxon>
        <taxon>Heunggongvirae</taxon>
        <taxon>Uroviricota</taxon>
        <taxon>Caudoviricetes</taxon>
        <taxon>Readingvirus</taxon>
        <taxon>Readingvirus PSA1</taxon>
    </lineage>
</organism>
<accession>A0A059VJZ6</accession>
<dbReference type="OrthoDB" id="6559at10239"/>
<dbReference type="EMBL" id="KJ507100">
    <property type="protein sequence ID" value="AHZ95035.1"/>
    <property type="molecule type" value="Genomic_DNA"/>
</dbReference>
<dbReference type="GeneID" id="19685449"/>